<accession>A0AAE1DN11</accession>
<organism evidence="1 2">
    <name type="scientific">Elysia crispata</name>
    <name type="common">lettuce slug</name>
    <dbReference type="NCBI Taxonomy" id="231223"/>
    <lineage>
        <taxon>Eukaryota</taxon>
        <taxon>Metazoa</taxon>
        <taxon>Spiralia</taxon>
        <taxon>Lophotrochozoa</taxon>
        <taxon>Mollusca</taxon>
        <taxon>Gastropoda</taxon>
        <taxon>Heterobranchia</taxon>
        <taxon>Euthyneura</taxon>
        <taxon>Panpulmonata</taxon>
        <taxon>Sacoglossa</taxon>
        <taxon>Placobranchoidea</taxon>
        <taxon>Plakobranchidae</taxon>
        <taxon>Elysia</taxon>
    </lineage>
</organism>
<sequence>MSEEALSSFTTRKLDYWKGFRGQLLFLCFGLDPSRHCVSNGGRFRTRAVVSRAGLRVEPIRKRGPQQERLLRQAQRLWSVRTP</sequence>
<proteinExistence type="predicted"/>
<gene>
    <name evidence="1" type="ORF">RRG08_015285</name>
</gene>
<comment type="caution">
    <text evidence="1">The sequence shown here is derived from an EMBL/GenBank/DDBJ whole genome shotgun (WGS) entry which is preliminary data.</text>
</comment>
<dbReference type="EMBL" id="JAWDGP010003317">
    <property type="protein sequence ID" value="KAK3775438.1"/>
    <property type="molecule type" value="Genomic_DNA"/>
</dbReference>
<reference evidence="1" key="1">
    <citation type="journal article" date="2023" name="G3 (Bethesda)">
        <title>A reference genome for the long-term kleptoplast-retaining sea slug Elysia crispata morphotype clarki.</title>
        <authorList>
            <person name="Eastman K.E."/>
            <person name="Pendleton A.L."/>
            <person name="Shaikh M.A."/>
            <person name="Suttiyut T."/>
            <person name="Ogas R."/>
            <person name="Tomko P."/>
            <person name="Gavelis G."/>
            <person name="Widhalm J.R."/>
            <person name="Wisecaver J.H."/>
        </authorList>
    </citation>
    <scope>NUCLEOTIDE SEQUENCE</scope>
    <source>
        <strain evidence="1">ECLA1</strain>
    </source>
</reference>
<name>A0AAE1DN11_9GAST</name>
<evidence type="ECO:0000313" key="1">
    <source>
        <dbReference type="EMBL" id="KAK3775438.1"/>
    </source>
</evidence>
<dbReference type="AlphaFoldDB" id="A0AAE1DN11"/>
<evidence type="ECO:0000313" key="2">
    <source>
        <dbReference type="Proteomes" id="UP001283361"/>
    </source>
</evidence>
<dbReference type="Proteomes" id="UP001283361">
    <property type="component" value="Unassembled WGS sequence"/>
</dbReference>
<keyword evidence="2" id="KW-1185">Reference proteome</keyword>
<protein>
    <submittedName>
        <fullName evidence="1">Uncharacterized protein</fullName>
    </submittedName>
</protein>